<feature type="domain" description="C5orf34-like" evidence="5">
    <location>
        <begin position="325"/>
        <end position="409"/>
    </location>
</feature>
<dbReference type="InterPro" id="IPR053901">
    <property type="entry name" value="C5orf34-like"/>
</dbReference>
<evidence type="ECO:0000313" key="6">
    <source>
        <dbReference type="EMBL" id="KAG5281043.1"/>
    </source>
</evidence>
<dbReference type="AlphaFoldDB" id="A0AAV6H115"/>
<evidence type="ECO:0000259" key="3">
    <source>
        <dbReference type="Pfam" id="PF15025"/>
    </source>
</evidence>
<feature type="domain" description="C5orf34-like C-terminal" evidence="2">
    <location>
        <begin position="440"/>
        <end position="535"/>
    </location>
</feature>
<feature type="domain" description="C5orf34-like second" evidence="4">
    <location>
        <begin position="119"/>
        <end position="247"/>
    </location>
</feature>
<dbReference type="InterPro" id="IPR027865">
    <property type="entry name" value="C5orf34-like_C"/>
</dbReference>
<reference evidence="6" key="1">
    <citation type="submission" date="2020-10" db="EMBL/GenBank/DDBJ databases">
        <title>Chromosome-scale genome assembly of the Allis shad, Alosa alosa.</title>
        <authorList>
            <person name="Margot Z."/>
            <person name="Christophe K."/>
            <person name="Cabau C."/>
            <person name="Louis A."/>
            <person name="Berthelot C."/>
            <person name="Parey E."/>
            <person name="Roest Crollius H."/>
            <person name="Montfort J."/>
            <person name="Robinson-Rechavi M."/>
            <person name="Bucao C."/>
            <person name="Bouchez O."/>
            <person name="Gislard M."/>
            <person name="Lluch J."/>
            <person name="Milhes M."/>
            <person name="Lampietro C."/>
            <person name="Lopez Roques C."/>
            <person name="Donnadieu C."/>
            <person name="Braasch I."/>
            <person name="Desvignes T."/>
            <person name="Postlethwait J."/>
            <person name="Bobe J."/>
            <person name="Guiguen Y."/>
        </authorList>
    </citation>
    <scope>NUCLEOTIDE SEQUENCE</scope>
    <source>
        <strain evidence="6">M-15738</strain>
        <tissue evidence="6">Blood</tissue>
    </source>
</reference>
<accession>A0AAV6H115</accession>
<sequence length="642" mass="71413">MEMANIRLMIMYESESVDLHYTNGCRLCVSPCGSEFLFEKARPASAHPLQASERVRQRTRFVISEYKALLVDALTFRNKYATHPFLPEELIPSYHRKWLLSTVSDIDWPAEGSPETRPGGETILSSVDGNGKLILTSSGEEFFVEFCCRVSQGEKHLTHQIEESSITQSHPVSSGDKSVYKSTSEAIKRVNNHGSCESSQQKGPIKPITVGESQSAIPGNGYLFTTVVQHHSCASYPTNWHHPLSLAISHWKTQNGESSENRSMNTQEASTNKTCQAPKTDGTLGLKSILPESLPLRCPSPHMHRWNTGSSPFNESHEGMATDLVKVLWCQGVIYRIIGGTVPIIEISPGDGSVIRSNGVLANYFTHHKAGCRPGDNMESTYYLSNLPPDIPGQKYSVSSVVMRANRILECYNQAKDSLKLAYINCCWKKEVNISEPLKLVQEAHRPDWGHFLAFSDGSAEITFLDGVKVHTMWKINTITQAQKLGQAHQMQSEVQQPCSWCQLTLPSGQQLLVQAETPGPYHKYLSLSVEWCCWVQQTCLSPDQAYSPEPVQVQSSKTTCSRSVVAELEKIKRFNFLLENSHLIRTNRISSVPSKDSRTSSGTIYSVGKSSISDALQKTSKAIKDIETLLSHKEYASNSPV</sequence>
<dbReference type="InterPro" id="IPR053900">
    <property type="entry name" value="C5orf34-like_dom"/>
</dbReference>
<dbReference type="Pfam" id="PF22834">
    <property type="entry name" value="Polo_box_4"/>
    <property type="match status" value="1"/>
</dbReference>
<gene>
    <name evidence="6" type="ORF">AALO_G00066820</name>
</gene>
<evidence type="ECO:0000256" key="1">
    <source>
        <dbReference type="SAM" id="MobiDB-lite"/>
    </source>
</evidence>
<dbReference type="PANTHER" id="PTHR34531:SF1">
    <property type="entry name" value="CHROMOSOME 5 OPEN READING FRAME 34"/>
    <property type="match status" value="1"/>
</dbReference>
<dbReference type="Proteomes" id="UP000823561">
    <property type="component" value="Chromosome 5"/>
</dbReference>
<organism evidence="6 7">
    <name type="scientific">Alosa alosa</name>
    <name type="common">allis shad</name>
    <dbReference type="NCBI Taxonomy" id="278164"/>
    <lineage>
        <taxon>Eukaryota</taxon>
        <taxon>Metazoa</taxon>
        <taxon>Chordata</taxon>
        <taxon>Craniata</taxon>
        <taxon>Vertebrata</taxon>
        <taxon>Euteleostomi</taxon>
        <taxon>Actinopterygii</taxon>
        <taxon>Neopterygii</taxon>
        <taxon>Teleostei</taxon>
        <taxon>Clupei</taxon>
        <taxon>Clupeiformes</taxon>
        <taxon>Clupeoidei</taxon>
        <taxon>Clupeidae</taxon>
        <taxon>Alosa</taxon>
    </lineage>
</organism>
<keyword evidence="7" id="KW-1185">Reference proteome</keyword>
<proteinExistence type="predicted"/>
<evidence type="ECO:0000259" key="2">
    <source>
        <dbReference type="Pfam" id="PF15016"/>
    </source>
</evidence>
<protein>
    <recommendedName>
        <fullName evidence="8">DUF4524 domain-containing protein</fullName>
    </recommendedName>
</protein>
<feature type="domain" description="C5orf34-like N-terminal" evidence="3">
    <location>
        <begin position="9"/>
        <end position="78"/>
    </location>
</feature>
<dbReference type="Pfam" id="PF22833">
    <property type="entry name" value="C5orf34_2nd"/>
    <property type="match status" value="1"/>
</dbReference>
<dbReference type="Pfam" id="PF15016">
    <property type="entry name" value="C5orf34_C"/>
    <property type="match status" value="1"/>
</dbReference>
<dbReference type="EMBL" id="JADWDJ010000005">
    <property type="protein sequence ID" value="KAG5281043.1"/>
    <property type="molecule type" value="Genomic_DNA"/>
</dbReference>
<dbReference type="InterPro" id="IPR027830">
    <property type="entry name" value="C5orf34-like_N"/>
</dbReference>
<feature type="compositionally biased region" description="Polar residues" evidence="1">
    <location>
        <begin position="253"/>
        <end position="277"/>
    </location>
</feature>
<name>A0AAV6H115_9TELE</name>
<evidence type="ECO:0008006" key="8">
    <source>
        <dbReference type="Google" id="ProtNLM"/>
    </source>
</evidence>
<comment type="caution">
    <text evidence="6">The sequence shown here is derived from an EMBL/GenBank/DDBJ whole genome shotgun (WGS) entry which is preliminary data.</text>
</comment>
<evidence type="ECO:0000313" key="7">
    <source>
        <dbReference type="Proteomes" id="UP000823561"/>
    </source>
</evidence>
<evidence type="ECO:0000259" key="5">
    <source>
        <dbReference type="Pfam" id="PF22834"/>
    </source>
</evidence>
<dbReference type="Pfam" id="PF15025">
    <property type="entry name" value="C5orf34-like_N"/>
    <property type="match status" value="1"/>
</dbReference>
<evidence type="ECO:0000259" key="4">
    <source>
        <dbReference type="Pfam" id="PF22833"/>
    </source>
</evidence>
<dbReference type="InterPro" id="IPR053899">
    <property type="entry name" value="C5orf34-like_2nd"/>
</dbReference>
<dbReference type="PANTHER" id="PTHR34531">
    <property type="entry name" value="ZGC:153352"/>
    <property type="match status" value="1"/>
</dbReference>
<feature type="region of interest" description="Disordered" evidence="1">
    <location>
        <begin position="253"/>
        <end position="279"/>
    </location>
</feature>